<dbReference type="Gene3D" id="1.10.530.10">
    <property type="match status" value="1"/>
</dbReference>
<evidence type="ECO:0000313" key="5">
    <source>
        <dbReference type="Proteomes" id="UP000007136"/>
    </source>
</evidence>
<feature type="compositionally biased region" description="Basic and acidic residues" evidence="2">
    <location>
        <begin position="45"/>
        <end position="59"/>
    </location>
</feature>
<accession>B1ZM68</accession>
<dbReference type="SUPFAM" id="SSF53955">
    <property type="entry name" value="Lysozyme-like"/>
    <property type="match status" value="1"/>
</dbReference>
<evidence type="ECO:0000313" key="4">
    <source>
        <dbReference type="EMBL" id="ACB83541.1"/>
    </source>
</evidence>
<dbReference type="Pfam" id="PF06791">
    <property type="entry name" value="TMP_2"/>
    <property type="match status" value="1"/>
</dbReference>
<feature type="coiled-coil region" evidence="1">
    <location>
        <begin position="404"/>
        <end position="438"/>
    </location>
</feature>
<feature type="region of interest" description="Disordered" evidence="2">
    <location>
        <begin position="45"/>
        <end position="72"/>
    </location>
</feature>
<dbReference type="Proteomes" id="UP000007136">
    <property type="component" value="Plasmid pMPOP02"/>
</dbReference>
<reference evidence="4" key="1">
    <citation type="submission" date="2008-04" db="EMBL/GenBank/DDBJ databases">
        <title>Complete sequence of plamid2 of Methylobacterium populi BJ001.</title>
        <authorList>
            <consortium name="US DOE Joint Genome Institute"/>
            <person name="Copeland A."/>
            <person name="Lucas S."/>
            <person name="Lapidus A."/>
            <person name="Glavina del Rio T."/>
            <person name="Dalin E."/>
            <person name="Tice H."/>
            <person name="Bruce D."/>
            <person name="Goodwin L."/>
            <person name="Pitluck S."/>
            <person name="Chertkov O."/>
            <person name="Brettin T."/>
            <person name="Detter J.C."/>
            <person name="Han C."/>
            <person name="Kuske C.R."/>
            <person name="Schmutz J."/>
            <person name="Larimer F."/>
            <person name="Land M."/>
            <person name="Hauser L."/>
            <person name="Kyrpides N."/>
            <person name="Mikhailova N."/>
            <person name="Marx C."/>
            <person name="Richardson P."/>
        </authorList>
    </citation>
    <scope>NUCLEOTIDE SEQUENCE [LARGE SCALE GENOMIC DNA]</scope>
    <source>
        <strain evidence="4">BJ001</strain>
        <plasmid evidence="4">pMPOP02</plasmid>
    </source>
</reference>
<dbReference type="eggNOG" id="COG1511">
    <property type="taxonomic scope" value="Bacteria"/>
</dbReference>
<organism evidence="4 5">
    <name type="scientific">Methylorubrum populi (strain ATCC BAA-705 / NCIMB 13946 / BJ001)</name>
    <name type="common">Methylobacterium populi</name>
    <dbReference type="NCBI Taxonomy" id="441620"/>
    <lineage>
        <taxon>Bacteria</taxon>
        <taxon>Pseudomonadati</taxon>
        <taxon>Pseudomonadota</taxon>
        <taxon>Alphaproteobacteria</taxon>
        <taxon>Hyphomicrobiales</taxon>
        <taxon>Methylobacteriaceae</taxon>
        <taxon>Methylorubrum</taxon>
    </lineage>
</organism>
<dbReference type="CAZy" id="GH23">
    <property type="family name" value="Glycoside Hydrolase Family 23"/>
</dbReference>
<dbReference type="InterPro" id="IPR023346">
    <property type="entry name" value="Lysozyme-like_dom_sf"/>
</dbReference>
<protein>
    <recommendedName>
        <fullName evidence="3">Bacteriophage tail tape measure N-terminal domain-containing protein</fullName>
    </recommendedName>
</protein>
<keyword evidence="4" id="KW-0614">Plasmid</keyword>
<dbReference type="CDD" id="cd00442">
    <property type="entry name" value="Lyz-like"/>
    <property type="match status" value="1"/>
</dbReference>
<dbReference type="AlphaFoldDB" id="B1ZM68"/>
<name>B1ZM68_METPB</name>
<sequence>MAKAAESSSGDTEQLVVLLEARMNDFERNMKRAARAANENFGSIEERSKRTAKTVEEQFARSGRTVKGPTLDTSDLEKGAKLTTQQFVILKAAATDAFGSLSAGQSPLTVLTQQAGQVASAIGEDGVLGLLGGVGNGLKGLITPTVAATGAVVAFGVAAAYAFSRYTDERLATELALTGIGRASGITADQIAGMGEEIAKASGISNASARDIAVSLAATGKVTADNLADVGSLAKGYAKLFGTDMTEAGKELAAIFGGDLAAGADKLDGRLGMLDDRTRQYIKSLVAQGERQKAINVLVEAVRPQLLKAAEATSIWAKAWGAVKDGADSAAVSVGRAIDKVVTGPSPQDRLEQLRAQRAELEARRTAPVQVFGNGGLKVGRDALDDGGLKPLPQLDGTSPEAAGAVLKADLKLLEEQIKATEDLIVAEERRRQAAAEDARTNDASKLAGEITRAFNEEAEAISILEERYTALGKVLADPGAVAKLEDADKAKTTYEELGKRVAALKEEYRTGGQAAAQALRAANFANATAGLDAYRKGLAAINEKFEEQIRLARLSGDAATTAARIATIEATRAAEVRTYKVEAEERAQSSLNLPSDYAAGVVAAESGGNTNAKNSRSSATGLGQFISGTWLSLFKKVFADQAASMSDEAILALRTNREYSLRLIESYARENGVALQRAGFDASSANLNLAHFLGSGGAIKMLKADPSANAASILPDAAAANPEVFKRGGASVADILAYAERRAQRGGSSGRAQSERITALRAESEAYAKSAVEAEKLKSVEEQLAADRERGGELGKQFATATDLIKASSDKLTPALKAQRDEVLALAEARAKAAQTGLSARFDIDMAEARAALGRTSSENAARATARSYGFDLSSDAGKAATATAQLNATLAETKGLATNALSGFASDMLRGASAADALRNQLMRIADVLINKLSENLISSLFGGLSGGSSIGMGAGGLGGLSKLFGGFAEGGYTGAGGKYEPAGIVHRGEFVIPANVVKRIGVGNLEALRRGYANGGLVGAPSIPRASLGGSGAAAGSRVVTIAPVINMNAQGGDPSQNADLASQTAKAAEGMIRSLVVRELRDQMRPGAMLNQ</sequence>
<dbReference type="InterPro" id="IPR009628">
    <property type="entry name" value="Phage_tape_measure_N"/>
</dbReference>
<dbReference type="KEGG" id="mpo:Mpop_5452"/>
<proteinExistence type="predicted"/>
<evidence type="ECO:0000259" key="3">
    <source>
        <dbReference type="Pfam" id="PF06791"/>
    </source>
</evidence>
<dbReference type="HOGENOM" id="CLU_005699_0_0_5"/>
<geneLocation type="plasmid" evidence="4 5">
    <name>pMPOP02</name>
</geneLocation>
<keyword evidence="1" id="KW-0175">Coiled coil</keyword>
<dbReference type="EMBL" id="CP001031">
    <property type="protein sequence ID" value="ACB83541.1"/>
    <property type="molecule type" value="Genomic_DNA"/>
</dbReference>
<evidence type="ECO:0000256" key="2">
    <source>
        <dbReference type="SAM" id="MobiDB-lite"/>
    </source>
</evidence>
<gene>
    <name evidence="4" type="ordered locus">Mpop_5452</name>
</gene>
<feature type="domain" description="Bacteriophage tail tape measure N-terminal" evidence="3">
    <location>
        <begin position="78"/>
        <end position="283"/>
    </location>
</feature>
<dbReference type="OrthoDB" id="7980897at2"/>
<evidence type="ECO:0000256" key="1">
    <source>
        <dbReference type="SAM" id="Coils"/>
    </source>
</evidence>